<evidence type="ECO:0000259" key="6">
    <source>
        <dbReference type="PROSITE" id="PS50850"/>
    </source>
</evidence>
<feature type="transmembrane region" description="Helical" evidence="5">
    <location>
        <begin position="77"/>
        <end position="96"/>
    </location>
</feature>
<dbReference type="GO" id="GO:0005886">
    <property type="term" value="C:plasma membrane"/>
    <property type="evidence" value="ECO:0007669"/>
    <property type="project" value="TreeGrafter"/>
</dbReference>
<feature type="transmembrane region" description="Helical" evidence="5">
    <location>
        <begin position="129"/>
        <end position="151"/>
    </location>
</feature>
<keyword evidence="8" id="KW-1185">Reference proteome</keyword>
<evidence type="ECO:0000256" key="5">
    <source>
        <dbReference type="SAM" id="Phobius"/>
    </source>
</evidence>
<feature type="transmembrane region" description="Helical" evidence="5">
    <location>
        <begin position="163"/>
        <end position="185"/>
    </location>
</feature>
<dbReference type="Proteomes" id="UP000265366">
    <property type="component" value="Unassembled WGS sequence"/>
</dbReference>
<dbReference type="PROSITE" id="PS50850">
    <property type="entry name" value="MFS"/>
    <property type="match status" value="1"/>
</dbReference>
<keyword evidence="3 5" id="KW-1133">Transmembrane helix</keyword>
<feature type="transmembrane region" description="Helical" evidence="5">
    <location>
        <begin position="451"/>
        <end position="472"/>
    </location>
</feature>
<feature type="transmembrane region" description="Helical" evidence="5">
    <location>
        <begin position="103"/>
        <end position="123"/>
    </location>
</feature>
<feature type="transmembrane region" description="Helical" evidence="5">
    <location>
        <begin position="211"/>
        <end position="231"/>
    </location>
</feature>
<dbReference type="InterPro" id="IPR011701">
    <property type="entry name" value="MFS"/>
</dbReference>
<feature type="domain" description="Major facilitator superfamily (MFS) profile" evidence="6">
    <location>
        <begin position="38"/>
        <end position="476"/>
    </location>
</feature>
<protein>
    <submittedName>
        <fullName evidence="7">MFS transporter</fullName>
    </submittedName>
</protein>
<feature type="transmembrane region" description="Helical" evidence="5">
    <location>
        <begin position="335"/>
        <end position="354"/>
    </location>
</feature>
<dbReference type="InterPro" id="IPR020846">
    <property type="entry name" value="MFS_dom"/>
</dbReference>
<keyword evidence="2 5" id="KW-0812">Transmembrane</keyword>
<dbReference type="PANTHER" id="PTHR23508:SF10">
    <property type="entry name" value="CARBOXYLIC ACID TRANSPORTER PROTEIN HOMOLOG"/>
    <property type="match status" value="1"/>
</dbReference>
<dbReference type="Gene3D" id="1.20.1250.20">
    <property type="entry name" value="MFS general substrate transporter like domains"/>
    <property type="match status" value="1"/>
</dbReference>
<gene>
    <name evidence="7" type="ORF">D2V17_07890</name>
</gene>
<accession>A0A3A1P6I3</accession>
<evidence type="ECO:0000313" key="8">
    <source>
        <dbReference type="Proteomes" id="UP000265366"/>
    </source>
</evidence>
<sequence length="497" mass="52509">MLRTRSGRRSQMASQPAKTLDVSAFLQQLTFTRFHLHILLLSCLVTFFDGLDFALVSVTLPEIRDDMSLTEAQMGDVSTAAFIGQMIGSLIGSYIADIVGRRPVIIFSTLGAAVLTFVTGFAGSPEMLFTLRLMGGLAIGGLLAPIWSLNIESMPKSMKATSVTIIMLGFSVGSAGAAQTANLLASPEGWYAGLYAAGAVPSFMAEPSWQMVFFFCGGLTALLAIILFTFLPESARWMVASGKPASQIAPMLSRFDPNFSAGEFTAFALSDERKTDDKQDPLSKLRELFKGWLAYITPLIWAAYFCSSFAIYLKTAFGVVFLEELGVTVDIARDISSVGGIAGAIAGVLLLMFTERRGPGWITLAPLVAIPFVLLLGFGIVLDGPAFIPVVLVGMILVGAGHAAVISITSIYYPSAVRATGGGWASFMAKFAAVAAPLIGARMFLGSQQAVLDGYVATAVCLAGIVICILALSHYAKKLKAATEADQPPAGAAQAAE</sequence>
<feature type="transmembrane region" description="Helical" evidence="5">
    <location>
        <begin position="424"/>
        <end position="445"/>
    </location>
</feature>
<comment type="subcellular location">
    <subcellularLocation>
        <location evidence="1">Membrane</location>
        <topology evidence="1">Multi-pass membrane protein</topology>
    </subcellularLocation>
</comment>
<name>A0A3A1P6I3_9SPHN</name>
<feature type="transmembrane region" description="Helical" evidence="5">
    <location>
        <begin position="292"/>
        <end position="315"/>
    </location>
</feature>
<dbReference type="Pfam" id="PF07690">
    <property type="entry name" value="MFS_1"/>
    <property type="match status" value="1"/>
</dbReference>
<evidence type="ECO:0000256" key="1">
    <source>
        <dbReference type="ARBA" id="ARBA00004141"/>
    </source>
</evidence>
<dbReference type="OrthoDB" id="9800416at2"/>
<evidence type="ECO:0000313" key="7">
    <source>
        <dbReference type="EMBL" id="RIV88261.1"/>
    </source>
</evidence>
<feature type="transmembrane region" description="Helical" evidence="5">
    <location>
        <begin position="361"/>
        <end position="381"/>
    </location>
</feature>
<dbReference type="EMBL" id="QXFM01000072">
    <property type="protein sequence ID" value="RIV88261.1"/>
    <property type="molecule type" value="Genomic_DNA"/>
</dbReference>
<keyword evidence="4 5" id="KW-0472">Membrane</keyword>
<dbReference type="PROSITE" id="PS00216">
    <property type="entry name" value="SUGAR_TRANSPORT_1"/>
    <property type="match status" value="1"/>
</dbReference>
<evidence type="ECO:0000256" key="3">
    <source>
        <dbReference type="ARBA" id="ARBA00022989"/>
    </source>
</evidence>
<dbReference type="GO" id="GO:0046943">
    <property type="term" value="F:carboxylic acid transmembrane transporter activity"/>
    <property type="evidence" value="ECO:0007669"/>
    <property type="project" value="TreeGrafter"/>
</dbReference>
<evidence type="ECO:0000256" key="4">
    <source>
        <dbReference type="ARBA" id="ARBA00023136"/>
    </source>
</evidence>
<dbReference type="AlphaFoldDB" id="A0A3A1P6I3"/>
<dbReference type="InterPro" id="IPR036259">
    <property type="entry name" value="MFS_trans_sf"/>
</dbReference>
<evidence type="ECO:0000256" key="2">
    <source>
        <dbReference type="ARBA" id="ARBA00022692"/>
    </source>
</evidence>
<dbReference type="SUPFAM" id="SSF103473">
    <property type="entry name" value="MFS general substrate transporter"/>
    <property type="match status" value="1"/>
</dbReference>
<reference evidence="7 8" key="1">
    <citation type="submission" date="2018-08" db="EMBL/GenBank/DDBJ databases">
        <title>Erythrobacter zhengii sp.nov., a bacterium isolated from deep-sea sediment.</title>
        <authorList>
            <person name="Fang C."/>
            <person name="Wu Y.-H."/>
            <person name="Sun C."/>
            <person name="Wang H."/>
            <person name="Cheng H."/>
            <person name="Meng F.-X."/>
            <person name="Wang C.-S."/>
            <person name="Xu X.-W."/>
        </authorList>
    </citation>
    <scope>NUCLEOTIDE SEQUENCE [LARGE SCALE GENOMIC DNA]</scope>
    <source>
        <strain evidence="7 8">CCTCC AB 2015396</strain>
    </source>
</reference>
<organism evidence="7 8">
    <name type="scientific">Aurantiacibacter xanthus</name>
    <dbReference type="NCBI Taxonomy" id="1784712"/>
    <lineage>
        <taxon>Bacteria</taxon>
        <taxon>Pseudomonadati</taxon>
        <taxon>Pseudomonadota</taxon>
        <taxon>Alphaproteobacteria</taxon>
        <taxon>Sphingomonadales</taxon>
        <taxon>Erythrobacteraceae</taxon>
        <taxon>Aurantiacibacter</taxon>
    </lineage>
</organism>
<feature type="transmembrane region" description="Helical" evidence="5">
    <location>
        <begin position="36"/>
        <end position="57"/>
    </location>
</feature>
<dbReference type="PROSITE" id="PS00217">
    <property type="entry name" value="SUGAR_TRANSPORT_2"/>
    <property type="match status" value="1"/>
</dbReference>
<dbReference type="PANTHER" id="PTHR23508">
    <property type="entry name" value="CARBOXYLIC ACID TRANSPORTER PROTEIN HOMOLOG"/>
    <property type="match status" value="1"/>
</dbReference>
<comment type="caution">
    <text evidence="7">The sequence shown here is derived from an EMBL/GenBank/DDBJ whole genome shotgun (WGS) entry which is preliminary data.</text>
</comment>
<proteinExistence type="predicted"/>
<feature type="transmembrane region" description="Helical" evidence="5">
    <location>
        <begin position="387"/>
        <end position="412"/>
    </location>
</feature>
<dbReference type="InterPro" id="IPR005829">
    <property type="entry name" value="Sugar_transporter_CS"/>
</dbReference>